<protein>
    <submittedName>
        <fullName evidence="6">Glycosyl hydrolase, family 13</fullName>
    </submittedName>
</protein>
<evidence type="ECO:0000256" key="3">
    <source>
        <dbReference type="ARBA" id="ARBA00023295"/>
    </source>
</evidence>
<evidence type="ECO:0000259" key="5">
    <source>
        <dbReference type="SMART" id="SM00642"/>
    </source>
</evidence>
<dbReference type="Gene3D" id="3.90.400.10">
    <property type="entry name" value="Oligo-1,6-glucosidase, Domain 2"/>
    <property type="match status" value="1"/>
</dbReference>
<evidence type="ECO:0000256" key="2">
    <source>
        <dbReference type="ARBA" id="ARBA00022801"/>
    </source>
</evidence>
<dbReference type="GO" id="GO:0009313">
    <property type="term" value="P:oligosaccharide catabolic process"/>
    <property type="evidence" value="ECO:0000318"/>
    <property type="project" value="GO_Central"/>
</dbReference>
<dbReference type="FunFam" id="3.90.400.10:FF:000002">
    <property type="entry name" value="Sucrose isomerase"/>
    <property type="match status" value="1"/>
</dbReference>
<evidence type="ECO:0000256" key="4">
    <source>
        <dbReference type="SAM" id="MobiDB-lite"/>
    </source>
</evidence>
<dbReference type="STRING" id="243230.DR_1375"/>
<evidence type="ECO:0000256" key="1">
    <source>
        <dbReference type="ARBA" id="ARBA00008061"/>
    </source>
</evidence>
<dbReference type="SMART" id="SM00642">
    <property type="entry name" value="Aamy"/>
    <property type="match status" value="1"/>
</dbReference>
<dbReference type="EnsemblBacteria" id="AAF10944">
    <property type="protein sequence ID" value="AAF10944"/>
    <property type="gene ID" value="DR_1375"/>
</dbReference>
<dbReference type="InterPro" id="IPR045857">
    <property type="entry name" value="O16G_dom_2"/>
</dbReference>
<dbReference type="Gene3D" id="3.20.20.80">
    <property type="entry name" value="Glycosidases"/>
    <property type="match status" value="1"/>
</dbReference>
<dbReference type="InterPro" id="IPR013780">
    <property type="entry name" value="Glyco_hydro_b"/>
</dbReference>
<dbReference type="HOGENOM" id="CLU_006462_2_3_0"/>
<gene>
    <name evidence="6" type="ordered locus">DR_1375</name>
</gene>
<dbReference type="eggNOG" id="COG0366">
    <property type="taxonomic scope" value="Bacteria"/>
</dbReference>
<dbReference type="SUPFAM" id="SSF51445">
    <property type="entry name" value="(Trans)glycosidases"/>
    <property type="match status" value="1"/>
</dbReference>
<dbReference type="CAZy" id="GH13">
    <property type="family name" value="Glycoside Hydrolase Family 13"/>
</dbReference>
<dbReference type="CDD" id="cd11331">
    <property type="entry name" value="AmyAc_OligoGlu_like"/>
    <property type="match status" value="1"/>
</dbReference>
<proteinExistence type="inferred from homology"/>
<dbReference type="FunCoup" id="Q9RUK9">
    <property type="interactions" value="147"/>
</dbReference>
<keyword evidence="3" id="KW-0326">Glycosidase</keyword>
<dbReference type="PIR" id="H75403">
    <property type="entry name" value="H75403"/>
</dbReference>
<evidence type="ECO:0000313" key="7">
    <source>
        <dbReference type="Proteomes" id="UP000002524"/>
    </source>
</evidence>
<comment type="similarity">
    <text evidence="1">Belongs to the glycosyl hydrolase 13 family.</text>
</comment>
<dbReference type="InterPro" id="IPR006047">
    <property type="entry name" value="GH13_cat_dom"/>
</dbReference>
<sequence length="564" mass="63667">MNPVSSISYKKYFPASQFSSETIQSTLNLSMTSLQGELKWWQSGIIYQIYPRSYQDSNGDGVGDLPGITARLPYVASLGVQAVWLSPIFKSPMRDFGYDVADYCDIDPVFGTLEQFDALVAEAHRLGLKVMLDYVPNHTSSDHAWFQEALTGKASAKRDWYVWRDPAPDGGLPNNWKSFFGGPAWTLDEASGQYYLHQFLPSQPDLNWRNPDVRAAMFDVLRFWMRRGVDGFRVDVIWLLAEDERFLDEPENPDADREVVGGQIEHSTLLHIYTQDQPETHDYVREMRRVIDEFDDRMMVGEIYLPLDKLLPYSGTPEAPMVHLPFNFHLILLPWDAQTIRQFADEYDAASNAAGAWPNWVLGNHDQHRFKTRVGAAQYRVAQTLLLTLRGTPTVYYGDEIGMENVPVPPEKMVDPSGLQQPDSPDAGRDPERTPMQWEAAPGAGFTAAGTEPWLPLTDNFAQVNVQVQEQDSQSDLNYFRALTRLRQEQPALVGGSYRSLDSGHADVFAFERELNGERLTVWLNFRGEERAVAATGQTLLSSRGDQPAAQSPLRGHEARVVLG</sequence>
<feature type="domain" description="Glycosyl hydrolase family 13 catalytic" evidence="5">
    <location>
        <begin position="48"/>
        <end position="433"/>
    </location>
</feature>
<dbReference type="InterPro" id="IPR017853">
    <property type="entry name" value="GH"/>
</dbReference>
<dbReference type="Proteomes" id="UP000002524">
    <property type="component" value="Chromosome 1"/>
</dbReference>
<dbReference type="Pfam" id="PF00128">
    <property type="entry name" value="Alpha-amylase"/>
    <property type="match status" value="1"/>
</dbReference>
<evidence type="ECO:0000313" key="6">
    <source>
        <dbReference type="EMBL" id="AAF10944.1"/>
    </source>
</evidence>
<dbReference type="SUPFAM" id="SSF51011">
    <property type="entry name" value="Glycosyl hydrolase domain"/>
    <property type="match status" value="1"/>
</dbReference>
<dbReference type="PANTHER" id="PTHR10357">
    <property type="entry name" value="ALPHA-AMYLASE FAMILY MEMBER"/>
    <property type="match status" value="1"/>
</dbReference>
<dbReference type="Gene3D" id="2.60.40.1180">
    <property type="entry name" value="Golgi alpha-mannosidase II"/>
    <property type="match status" value="1"/>
</dbReference>
<dbReference type="KEGG" id="dra:DR_1375"/>
<dbReference type="PANTHER" id="PTHR10357:SF179">
    <property type="entry name" value="NEUTRAL AND BASIC AMINO ACID TRANSPORT PROTEIN RBAT"/>
    <property type="match status" value="1"/>
</dbReference>
<name>Q9RUK9_DEIRA</name>
<dbReference type="InParanoid" id="Q9RUK9"/>
<dbReference type="PaxDb" id="243230-DR_1375"/>
<keyword evidence="7" id="KW-1185">Reference proteome</keyword>
<dbReference type="PATRIC" id="fig|243230.17.peg.1572"/>
<reference evidence="6 7" key="1">
    <citation type="journal article" date="1999" name="Science">
        <title>Genome sequence of the radioresistant bacterium Deinococcus radiodurans R1.</title>
        <authorList>
            <person name="White O."/>
            <person name="Eisen J.A."/>
            <person name="Heidelberg J.F."/>
            <person name="Hickey E.K."/>
            <person name="Peterson J.D."/>
            <person name="Dodson R.J."/>
            <person name="Haft D.H."/>
            <person name="Gwinn M.L."/>
            <person name="Nelson W.C."/>
            <person name="Richardson D.L."/>
            <person name="Moffat K.S."/>
            <person name="Qin H."/>
            <person name="Jiang L."/>
            <person name="Pamphile W."/>
            <person name="Crosby M."/>
            <person name="Shen M."/>
            <person name="Vamathevan J.J."/>
            <person name="Lam P."/>
            <person name="McDonald L."/>
            <person name="Utterback T."/>
            <person name="Zalewski C."/>
            <person name="Makarova K.S."/>
            <person name="Aravind L."/>
            <person name="Daly M.J."/>
            <person name="Minton K.W."/>
            <person name="Fleischmann R.D."/>
            <person name="Ketchum K.A."/>
            <person name="Nelson K.E."/>
            <person name="Salzberg S."/>
            <person name="Smith H.O."/>
            <person name="Venter J.C."/>
            <person name="Fraser C.M."/>
        </authorList>
    </citation>
    <scope>NUCLEOTIDE SEQUENCE [LARGE SCALE GENOMIC DNA]</scope>
    <source>
        <strain evidence="7">ATCC 13939 / DSM 20539 / JCM 16871 / LMG 4051 / NBRC 15346 / NCIMB 9279 / R1 / VKM B-1422</strain>
    </source>
</reference>
<keyword evidence="2 6" id="KW-0378">Hydrolase</keyword>
<dbReference type="AlphaFoldDB" id="Q9RUK9"/>
<dbReference type="GO" id="GO:0004556">
    <property type="term" value="F:alpha-amylase activity"/>
    <property type="evidence" value="ECO:0000318"/>
    <property type="project" value="GO_Central"/>
</dbReference>
<accession>Q9RUK9</accession>
<feature type="region of interest" description="Disordered" evidence="4">
    <location>
        <begin position="408"/>
        <end position="435"/>
    </location>
</feature>
<organism evidence="6 7">
    <name type="scientific">Deinococcus radiodurans (strain ATCC 13939 / DSM 20539 / JCM 16871 / CCUG 27074 / LMG 4051 / NBRC 15346 / NCIMB 9279 / VKM B-1422 / R1)</name>
    <dbReference type="NCBI Taxonomy" id="243230"/>
    <lineage>
        <taxon>Bacteria</taxon>
        <taxon>Thermotogati</taxon>
        <taxon>Deinococcota</taxon>
        <taxon>Deinococci</taxon>
        <taxon>Deinococcales</taxon>
        <taxon>Deinococcaceae</taxon>
        <taxon>Deinococcus</taxon>
    </lineage>
</organism>
<dbReference type="OrthoDB" id="9805159at2"/>
<dbReference type="EMBL" id="AE000513">
    <property type="protein sequence ID" value="AAF10944.1"/>
    <property type="molecule type" value="Genomic_DNA"/>
</dbReference>